<organism evidence="2 3">
    <name type="scientific">Limosilactobacillus ingluviei</name>
    <dbReference type="NCBI Taxonomy" id="148604"/>
    <lineage>
        <taxon>Bacteria</taxon>
        <taxon>Bacillati</taxon>
        <taxon>Bacillota</taxon>
        <taxon>Bacilli</taxon>
        <taxon>Lactobacillales</taxon>
        <taxon>Lactobacillaceae</taxon>
        <taxon>Limosilactobacillus</taxon>
    </lineage>
</organism>
<accession>A0A0R2H1K6</accession>
<comment type="caution">
    <text evidence="2">The sequence shown here is derived from an EMBL/GenBank/DDBJ whole genome shotgun (WGS) entry which is preliminary data.</text>
</comment>
<gene>
    <name evidence="2" type="ORF">IV41_GL001520</name>
</gene>
<evidence type="ECO:0000259" key="1">
    <source>
        <dbReference type="Pfam" id="PF04326"/>
    </source>
</evidence>
<dbReference type="PANTHER" id="PTHR30595:SF6">
    <property type="entry name" value="SCHLAFEN ALBA-2 DOMAIN-CONTAINING PROTEIN"/>
    <property type="match status" value="1"/>
</dbReference>
<dbReference type="AlphaFoldDB" id="A0A0R2H1K6"/>
<proteinExistence type="predicted"/>
<feature type="domain" description="Schlafen AlbA-2" evidence="1">
    <location>
        <begin position="12"/>
        <end position="147"/>
    </location>
</feature>
<sequence length="392" mass="45860">MIDINNLLATPEDEYHDFKAQWYTPYDKAELIKDIFSFVNTAHHKDCYLLIGIDDNHKVIGIENDENRLNTQQLTDFLHSLPIANSHTPKVVVQSIQLDKHTIDVIVIKETTDVPVYLDEDKHPKQAKRPIHAGQIFARENDTNTPISDSASDYLVERLWKKRFGEDLSIKEQYKVKLSDFQHWEYFELDNVGFRHTMNPDFCMYLEEDKDNRYKSESYTLGQVRLDMSWNKLLLKYRNSTIDEFLVVFMDGVRFMTVVPNLGSINPMANDLLTFQYYLADSLDYAVEKLILNMNKVAITPDYGSKIQLLSRIVIFNDYNQLKQVTSELNQHYDDIKKKCTPTKEQLELCRGALSMDFKKSDPEMQEGHIEIMCEESNVGQFINKYLKNDHL</sequence>
<dbReference type="Pfam" id="PF04326">
    <property type="entry name" value="SLFN_AlbA_2"/>
    <property type="match status" value="1"/>
</dbReference>
<dbReference type="PANTHER" id="PTHR30595">
    <property type="entry name" value="GLPR-RELATED TRANSCRIPTIONAL REPRESSOR"/>
    <property type="match status" value="1"/>
</dbReference>
<keyword evidence="3" id="KW-1185">Reference proteome</keyword>
<dbReference type="RefSeq" id="WP_082623454.1">
    <property type="nucleotide sequence ID" value="NZ_JQBA01000048.1"/>
</dbReference>
<dbReference type="OrthoDB" id="869451at2"/>
<reference evidence="2 3" key="1">
    <citation type="journal article" date="2015" name="Genome Announc.">
        <title>Expanding the biotechnology potential of lactobacilli through comparative genomics of 213 strains and associated genera.</title>
        <authorList>
            <person name="Sun Z."/>
            <person name="Harris H.M."/>
            <person name="McCann A."/>
            <person name="Guo C."/>
            <person name="Argimon S."/>
            <person name="Zhang W."/>
            <person name="Yang X."/>
            <person name="Jeffery I.B."/>
            <person name="Cooney J.C."/>
            <person name="Kagawa T.F."/>
            <person name="Liu W."/>
            <person name="Song Y."/>
            <person name="Salvetti E."/>
            <person name="Wrobel A."/>
            <person name="Rasinkangas P."/>
            <person name="Parkhill J."/>
            <person name="Rea M.C."/>
            <person name="O'Sullivan O."/>
            <person name="Ritari J."/>
            <person name="Douillard F.P."/>
            <person name="Paul Ross R."/>
            <person name="Yang R."/>
            <person name="Briner A.E."/>
            <person name="Felis G.E."/>
            <person name="de Vos W.M."/>
            <person name="Barrangou R."/>
            <person name="Klaenhammer T.R."/>
            <person name="Caufield P.W."/>
            <person name="Cui Y."/>
            <person name="Zhang H."/>
            <person name="O'Toole P.W."/>
        </authorList>
    </citation>
    <scope>NUCLEOTIDE SEQUENCE [LARGE SCALE GENOMIC DNA]</scope>
    <source>
        <strain evidence="2 3">DSM 14792</strain>
    </source>
</reference>
<evidence type="ECO:0000313" key="3">
    <source>
        <dbReference type="Proteomes" id="UP000051639"/>
    </source>
</evidence>
<dbReference type="InterPro" id="IPR038461">
    <property type="entry name" value="Schlafen_AlbA_2_dom_sf"/>
</dbReference>
<dbReference type="Gene3D" id="3.30.950.30">
    <property type="entry name" value="Schlafen, AAA domain"/>
    <property type="match status" value="1"/>
</dbReference>
<dbReference type="PATRIC" id="fig|148604.4.peg.1563"/>
<dbReference type="InterPro" id="IPR007421">
    <property type="entry name" value="Schlafen_AlbA_2_dom"/>
</dbReference>
<name>A0A0R2H1K6_9LACO</name>
<dbReference type="Proteomes" id="UP000051639">
    <property type="component" value="Unassembled WGS sequence"/>
</dbReference>
<protein>
    <recommendedName>
        <fullName evidence="1">Schlafen AlbA-2 domain-containing protein</fullName>
    </recommendedName>
</protein>
<dbReference type="EMBL" id="JQBA01000048">
    <property type="protein sequence ID" value="KRN43610.1"/>
    <property type="molecule type" value="Genomic_DNA"/>
</dbReference>
<evidence type="ECO:0000313" key="2">
    <source>
        <dbReference type="EMBL" id="KRN43610.1"/>
    </source>
</evidence>